<dbReference type="Proteomes" id="UP000295705">
    <property type="component" value="Unassembled WGS sequence"/>
</dbReference>
<gene>
    <name evidence="2" type="ORF">EV188_10454</name>
</gene>
<feature type="transmembrane region" description="Helical" evidence="1">
    <location>
        <begin position="145"/>
        <end position="164"/>
    </location>
</feature>
<protein>
    <recommendedName>
        <fullName evidence="4">Oligosaccharide repeat unit polymerase</fullName>
    </recommendedName>
</protein>
<feature type="transmembrane region" description="Helical" evidence="1">
    <location>
        <begin position="101"/>
        <end position="124"/>
    </location>
</feature>
<keyword evidence="1" id="KW-0472">Membrane</keyword>
<evidence type="ECO:0008006" key="4">
    <source>
        <dbReference type="Google" id="ProtNLM"/>
    </source>
</evidence>
<feature type="transmembrane region" description="Helical" evidence="1">
    <location>
        <begin position="366"/>
        <end position="387"/>
    </location>
</feature>
<proteinExistence type="predicted"/>
<comment type="caution">
    <text evidence="2">The sequence shown here is derived from an EMBL/GenBank/DDBJ whole genome shotgun (WGS) entry which is preliminary data.</text>
</comment>
<name>A0A4R6V9M8_9PSEU</name>
<keyword evidence="1" id="KW-1133">Transmembrane helix</keyword>
<reference evidence="2 3" key="1">
    <citation type="submission" date="2019-03" db="EMBL/GenBank/DDBJ databases">
        <title>Genomic Encyclopedia of Type Strains, Phase IV (KMG-IV): sequencing the most valuable type-strain genomes for metagenomic binning, comparative biology and taxonomic classification.</title>
        <authorList>
            <person name="Goeker M."/>
        </authorList>
    </citation>
    <scope>NUCLEOTIDE SEQUENCE [LARGE SCALE GENOMIC DNA]</scope>
    <source>
        <strain evidence="2 3">DSM 45775</strain>
    </source>
</reference>
<accession>A0A4R6V9M8</accession>
<dbReference type="RefSeq" id="WP_133827187.1">
    <property type="nucleotide sequence ID" value="NZ_BAABHR010000006.1"/>
</dbReference>
<feature type="transmembrane region" description="Helical" evidence="1">
    <location>
        <begin position="184"/>
        <end position="204"/>
    </location>
</feature>
<evidence type="ECO:0000313" key="3">
    <source>
        <dbReference type="Proteomes" id="UP000295705"/>
    </source>
</evidence>
<dbReference type="EMBL" id="SNYO01000004">
    <property type="protein sequence ID" value="TDQ58315.1"/>
    <property type="molecule type" value="Genomic_DNA"/>
</dbReference>
<dbReference type="OrthoDB" id="3733533at2"/>
<sequence>MTTTARGALYGAGVLVTAALTLAAVHAGSALMWLALLGVPLAVAVVVRRRFLDGWVSPLLLVALSLLATAGFGAAFGRSVGADGGVSATLALSDAETVRTALLLAVSATTLLIGGAVALTMLGARDRRDTSRTLLPDSGAFDGDPATRLIVLGVAALPLLATVVVQGPDLLERSTYLIGEAGSAGGIVSMLGLAGAVGCGLVLGSERGVRLLLPITLAAGYLVLFFALGSRRLALLPLLMAVGAHVARPSRATRIGLAAAVVAALVLLPIPLFVRGVGAHGLIPYAEALPGILEQNDILGGAADNLLISFPLVGATAFQVAPLPLDYFFLQVNPLPGSMIGWYDISDSLRINQYTPFSGAGELANYGWGVVVGFWFVVGMFLGTLDHRIGVLLDAGRRGVALVLTALPLVFTILMLQYNLRSGVRMLVYSAAVLLALRAVDALTAVSQRLPHAAQRSCGQSAPTRPGKA</sequence>
<feature type="transmembrane region" description="Helical" evidence="1">
    <location>
        <begin position="399"/>
        <end position="420"/>
    </location>
</feature>
<dbReference type="AlphaFoldDB" id="A0A4R6V9M8"/>
<feature type="transmembrane region" description="Helical" evidence="1">
    <location>
        <begin position="255"/>
        <end position="274"/>
    </location>
</feature>
<feature type="transmembrane region" description="Helical" evidence="1">
    <location>
        <begin position="7"/>
        <end position="24"/>
    </location>
</feature>
<feature type="transmembrane region" description="Helical" evidence="1">
    <location>
        <begin position="211"/>
        <end position="227"/>
    </location>
</feature>
<organism evidence="2 3">
    <name type="scientific">Actinomycetospora succinea</name>
    <dbReference type="NCBI Taxonomy" id="663603"/>
    <lineage>
        <taxon>Bacteria</taxon>
        <taxon>Bacillati</taxon>
        <taxon>Actinomycetota</taxon>
        <taxon>Actinomycetes</taxon>
        <taxon>Pseudonocardiales</taxon>
        <taxon>Pseudonocardiaceae</taxon>
        <taxon>Actinomycetospora</taxon>
    </lineage>
</organism>
<evidence type="ECO:0000256" key="1">
    <source>
        <dbReference type="SAM" id="Phobius"/>
    </source>
</evidence>
<keyword evidence="1" id="KW-0812">Transmembrane</keyword>
<keyword evidence="3" id="KW-1185">Reference proteome</keyword>
<feature type="transmembrane region" description="Helical" evidence="1">
    <location>
        <begin position="59"/>
        <end position="81"/>
    </location>
</feature>
<feature type="transmembrane region" description="Helical" evidence="1">
    <location>
        <begin position="30"/>
        <end position="47"/>
    </location>
</feature>
<evidence type="ECO:0000313" key="2">
    <source>
        <dbReference type="EMBL" id="TDQ58315.1"/>
    </source>
</evidence>